<keyword evidence="7" id="KW-1185">Reference proteome</keyword>
<evidence type="ECO:0000256" key="3">
    <source>
        <dbReference type="ARBA" id="ARBA00023125"/>
    </source>
</evidence>
<dbReference type="InterPro" id="IPR009061">
    <property type="entry name" value="DNA-bd_dom_put_sf"/>
</dbReference>
<dbReference type="RefSeq" id="WP_128833396.1">
    <property type="nucleotide sequence ID" value="NZ_AP014612.1"/>
</dbReference>
<evidence type="ECO:0000256" key="4">
    <source>
        <dbReference type="ARBA" id="ARBA00023163"/>
    </source>
</evidence>
<organism evidence="6 7">
    <name type="scientific">Streptococcus troglodytae</name>
    <dbReference type="NCBI Taxonomy" id="1111760"/>
    <lineage>
        <taxon>Bacteria</taxon>
        <taxon>Bacillati</taxon>
        <taxon>Bacillota</taxon>
        <taxon>Bacilli</taxon>
        <taxon>Lactobacillales</taxon>
        <taxon>Streptococcaceae</taxon>
        <taxon>Streptococcus</taxon>
    </lineage>
</organism>
<dbReference type="EMBL" id="AP014612">
    <property type="protein sequence ID" value="BAQ24478.1"/>
    <property type="molecule type" value="Genomic_DNA"/>
</dbReference>
<keyword evidence="4" id="KW-0804">Transcription</keyword>
<sequence>MLKISEFAKLAKTTRRTLIFYDEKGIFSPLETTENGYRYYKPDQLYQFEFISGLRQLGLSLEEIQQVLYESDSEKLDQTLQEYQVKIREDIQHLKTIDQLLEVRRSYQPSFQDLALYQPCLRRELGQEFWCSERSVDCQPEDIAKLYANFTAELGQLQRQVTSQTGFLTELALDNASHYMSAAFRFIKAKNCLGSQVLTKLEKPAGNYVTVKVDNTLEGILKGLKLMQELVKEQKLRICDFLWQLNADEDLIKNASSQYGILQYQIIEGEYDDVSL</sequence>
<dbReference type="SMART" id="SM00422">
    <property type="entry name" value="HTH_MERR"/>
    <property type="match status" value="1"/>
</dbReference>
<dbReference type="KEGG" id="strg:SRT_12170"/>
<evidence type="ECO:0000256" key="2">
    <source>
        <dbReference type="ARBA" id="ARBA00023015"/>
    </source>
</evidence>
<protein>
    <submittedName>
        <fullName evidence="6">MerR family transcriptional regulator</fullName>
    </submittedName>
</protein>
<dbReference type="Gene3D" id="1.10.1660.10">
    <property type="match status" value="1"/>
</dbReference>
<dbReference type="InterPro" id="IPR000551">
    <property type="entry name" value="MerR-type_HTH_dom"/>
</dbReference>
<dbReference type="PANTHER" id="PTHR30204:SF69">
    <property type="entry name" value="MERR-FAMILY TRANSCRIPTIONAL REGULATOR"/>
    <property type="match status" value="1"/>
</dbReference>
<dbReference type="GO" id="GO:0003700">
    <property type="term" value="F:DNA-binding transcription factor activity"/>
    <property type="evidence" value="ECO:0007669"/>
    <property type="project" value="InterPro"/>
</dbReference>
<feature type="domain" description="HTH merR-type" evidence="5">
    <location>
        <begin position="1"/>
        <end position="70"/>
    </location>
</feature>
<dbReference type="PROSITE" id="PS50937">
    <property type="entry name" value="HTH_MERR_2"/>
    <property type="match status" value="1"/>
</dbReference>
<evidence type="ECO:0000256" key="1">
    <source>
        <dbReference type="ARBA" id="ARBA00022491"/>
    </source>
</evidence>
<evidence type="ECO:0000259" key="5">
    <source>
        <dbReference type="PROSITE" id="PS50937"/>
    </source>
</evidence>
<gene>
    <name evidence="6" type="ORF">SRT_12170</name>
</gene>
<evidence type="ECO:0000313" key="6">
    <source>
        <dbReference type="EMBL" id="BAQ24478.1"/>
    </source>
</evidence>
<dbReference type="Proteomes" id="UP000217758">
    <property type="component" value="Chromosome"/>
</dbReference>
<name>A0A1L7LK34_9STRE</name>
<keyword evidence="1" id="KW-0678">Repressor</keyword>
<dbReference type="AlphaFoldDB" id="A0A1L7LK34"/>
<keyword evidence="3" id="KW-0238">DNA-binding</keyword>
<dbReference type="GO" id="GO:0003677">
    <property type="term" value="F:DNA binding"/>
    <property type="evidence" value="ECO:0007669"/>
    <property type="project" value="UniProtKB-KW"/>
</dbReference>
<dbReference type="SUPFAM" id="SSF46955">
    <property type="entry name" value="Putative DNA-binding domain"/>
    <property type="match status" value="1"/>
</dbReference>
<reference evidence="6 7" key="1">
    <citation type="journal article" date="2016" name="Microbiol. Immunol.">
        <title>Complete genome sequence of Streptococcus troglodytae TKU31 isolated from the oral cavity of a chimpanzee (Pan troglodytes).</title>
        <authorList>
            <person name="Okamoto M."/>
            <person name="Naito M."/>
            <person name="Miyanohara M."/>
            <person name="Imai S."/>
            <person name="Nomura Y."/>
            <person name="Saito W."/>
            <person name="Momoi Y."/>
            <person name="Takada K."/>
            <person name="Miyabe-Nishiwaki T."/>
            <person name="Tomonaga M."/>
            <person name="Hanada N."/>
        </authorList>
    </citation>
    <scope>NUCLEOTIDE SEQUENCE [LARGE SCALE GENOMIC DNA]</scope>
    <source>
        <strain evidence="7">TKU 31</strain>
    </source>
</reference>
<dbReference type="PANTHER" id="PTHR30204">
    <property type="entry name" value="REDOX-CYCLING DRUG-SENSING TRANSCRIPTIONAL ACTIVATOR SOXR"/>
    <property type="match status" value="1"/>
</dbReference>
<proteinExistence type="predicted"/>
<accession>A0A1L7LK34</accession>
<keyword evidence="2" id="KW-0805">Transcription regulation</keyword>
<evidence type="ECO:0000313" key="7">
    <source>
        <dbReference type="Proteomes" id="UP000217758"/>
    </source>
</evidence>
<dbReference type="InterPro" id="IPR047057">
    <property type="entry name" value="MerR_fam"/>
</dbReference>
<dbReference type="Pfam" id="PF13411">
    <property type="entry name" value="MerR_1"/>
    <property type="match status" value="1"/>
</dbReference>